<accession>A0A3B5L716</accession>
<comment type="similarity">
    <text evidence="1">Belongs to the glutathione peroxidase family.</text>
</comment>
<dbReference type="GO" id="GO:0006979">
    <property type="term" value="P:response to oxidative stress"/>
    <property type="evidence" value="ECO:0007669"/>
    <property type="project" value="InterPro"/>
</dbReference>
<dbReference type="InterPro" id="IPR000889">
    <property type="entry name" value="Glutathione_peroxidase"/>
</dbReference>
<dbReference type="Ensembl" id="ENSXCOT00000008196.1">
    <property type="protein sequence ID" value="ENSXCOP00000008098.1"/>
    <property type="gene ID" value="ENSXCOG00000006218.1"/>
</dbReference>
<evidence type="ECO:0000256" key="2">
    <source>
        <dbReference type="ARBA" id="ARBA00022559"/>
    </source>
</evidence>
<evidence type="ECO:0000313" key="4">
    <source>
        <dbReference type="Ensembl" id="ENSXCOP00000008098.1"/>
    </source>
</evidence>
<evidence type="ECO:0000313" key="5">
    <source>
        <dbReference type="Proteomes" id="UP000261380"/>
    </source>
</evidence>
<keyword evidence="3" id="KW-0560">Oxidoreductase</keyword>
<evidence type="ECO:0008006" key="6">
    <source>
        <dbReference type="Google" id="ProtNLM"/>
    </source>
</evidence>
<dbReference type="Pfam" id="PF00255">
    <property type="entry name" value="GSHPx"/>
    <property type="match status" value="1"/>
</dbReference>
<evidence type="ECO:0000256" key="1">
    <source>
        <dbReference type="ARBA" id="ARBA00006926"/>
    </source>
</evidence>
<dbReference type="InterPro" id="IPR036249">
    <property type="entry name" value="Thioredoxin-like_sf"/>
</dbReference>
<sequence>MVKKAQQLLFLPHFVNSFLSFSLCNRTRMAYKSIYDFSAETLEGEEVPLSIYKGKVLLIVNVATF</sequence>
<dbReference type="AlphaFoldDB" id="A0A3B5L716"/>
<dbReference type="Proteomes" id="UP000261380">
    <property type="component" value="Unplaced"/>
</dbReference>
<reference evidence="4" key="2">
    <citation type="submission" date="2025-09" db="UniProtKB">
        <authorList>
            <consortium name="Ensembl"/>
        </authorList>
    </citation>
    <scope>IDENTIFICATION</scope>
</reference>
<dbReference type="STRING" id="32473.ENSXCOP00000008098"/>
<dbReference type="PROSITE" id="PS51355">
    <property type="entry name" value="GLUTATHIONE_PEROXID_3"/>
    <property type="match status" value="1"/>
</dbReference>
<name>A0A3B5L716_9TELE</name>
<proteinExistence type="inferred from homology"/>
<dbReference type="Gene3D" id="3.40.30.10">
    <property type="entry name" value="Glutaredoxin"/>
    <property type="match status" value="1"/>
</dbReference>
<reference evidence="4" key="1">
    <citation type="submission" date="2025-08" db="UniProtKB">
        <authorList>
            <consortium name="Ensembl"/>
        </authorList>
    </citation>
    <scope>IDENTIFICATION</scope>
</reference>
<dbReference type="GO" id="GO:0004601">
    <property type="term" value="F:peroxidase activity"/>
    <property type="evidence" value="ECO:0007669"/>
    <property type="project" value="UniProtKB-KW"/>
</dbReference>
<keyword evidence="5" id="KW-1185">Reference proteome</keyword>
<dbReference type="SUPFAM" id="SSF52833">
    <property type="entry name" value="Thioredoxin-like"/>
    <property type="match status" value="1"/>
</dbReference>
<evidence type="ECO:0000256" key="3">
    <source>
        <dbReference type="ARBA" id="ARBA00023002"/>
    </source>
</evidence>
<dbReference type="GeneTree" id="ENSGT00940000177206"/>
<protein>
    <recommendedName>
        <fullName evidence="6">Glutathione peroxidase</fullName>
    </recommendedName>
</protein>
<organism evidence="4 5">
    <name type="scientific">Xiphophorus couchianus</name>
    <name type="common">Monterrey platyfish</name>
    <dbReference type="NCBI Taxonomy" id="32473"/>
    <lineage>
        <taxon>Eukaryota</taxon>
        <taxon>Metazoa</taxon>
        <taxon>Chordata</taxon>
        <taxon>Craniata</taxon>
        <taxon>Vertebrata</taxon>
        <taxon>Euteleostomi</taxon>
        <taxon>Actinopterygii</taxon>
        <taxon>Neopterygii</taxon>
        <taxon>Teleostei</taxon>
        <taxon>Neoteleostei</taxon>
        <taxon>Acanthomorphata</taxon>
        <taxon>Ovalentaria</taxon>
        <taxon>Atherinomorphae</taxon>
        <taxon>Cyprinodontiformes</taxon>
        <taxon>Poeciliidae</taxon>
        <taxon>Poeciliinae</taxon>
        <taxon>Xiphophorus</taxon>
    </lineage>
</organism>
<keyword evidence="2" id="KW-0575">Peroxidase</keyword>